<dbReference type="EMBL" id="CAKOGL010000003">
    <property type="protein sequence ID" value="CAH2084899.1"/>
    <property type="molecule type" value="Genomic_DNA"/>
</dbReference>
<name>A0AAU9TDU8_EUPED</name>
<dbReference type="Gene3D" id="3.30.60.30">
    <property type="match status" value="1"/>
</dbReference>
<evidence type="ECO:0000313" key="1">
    <source>
        <dbReference type="EMBL" id="CAH2084899.1"/>
    </source>
</evidence>
<reference evidence="1" key="1">
    <citation type="submission" date="2022-03" db="EMBL/GenBank/DDBJ databases">
        <authorList>
            <person name="Tunstrom K."/>
        </authorList>
    </citation>
    <scope>NUCLEOTIDE SEQUENCE</scope>
</reference>
<evidence type="ECO:0000313" key="2">
    <source>
        <dbReference type="Proteomes" id="UP001153954"/>
    </source>
</evidence>
<dbReference type="Proteomes" id="UP001153954">
    <property type="component" value="Unassembled WGS sequence"/>
</dbReference>
<proteinExistence type="predicted"/>
<protein>
    <submittedName>
        <fullName evidence="1">Uncharacterized protein</fullName>
    </submittedName>
</protein>
<organism evidence="1 2">
    <name type="scientific">Euphydryas editha</name>
    <name type="common">Edith's checkerspot</name>
    <dbReference type="NCBI Taxonomy" id="104508"/>
    <lineage>
        <taxon>Eukaryota</taxon>
        <taxon>Metazoa</taxon>
        <taxon>Ecdysozoa</taxon>
        <taxon>Arthropoda</taxon>
        <taxon>Hexapoda</taxon>
        <taxon>Insecta</taxon>
        <taxon>Pterygota</taxon>
        <taxon>Neoptera</taxon>
        <taxon>Endopterygota</taxon>
        <taxon>Lepidoptera</taxon>
        <taxon>Glossata</taxon>
        <taxon>Ditrysia</taxon>
        <taxon>Papilionoidea</taxon>
        <taxon>Nymphalidae</taxon>
        <taxon>Nymphalinae</taxon>
        <taxon>Euphydryas</taxon>
    </lineage>
</organism>
<gene>
    <name evidence="1" type="ORF">EEDITHA_LOCUS1429</name>
</gene>
<comment type="caution">
    <text evidence="1">The sequence shown here is derived from an EMBL/GenBank/DDBJ whole genome shotgun (WGS) entry which is preliminary data.</text>
</comment>
<sequence>MSSETTFRLLSTILHEADSANLPFLRPAHIGEINNLEKEGKEMRVPVDIIRALVREGVPLPLCAGRCVSPPVGPVCAFDATGTARTFATLCEWEAVSCHESTYYAITSLGEC</sequence>
<dbReference type="AlphaFoldDB" id="A0AAU9TDU8"/>
<accession>A0AAU9TDU8</accession>
<keyword evidence="2" id="KW-1185">Reference proteome</keyword>